<name>A0ABP3M6G8_9BURK</name>
<keyword evidence="4" id="KW-1185">Reference proteome</keyword>
<evidence type="ECO:0000256" key="1">
    <source>
        <dbReference type="ARBA" id="ARBA00006987"/>
    </source>
</evidence>
<dbReference type="Pfam" id="PF03401">
    <property type="entry name" value="TctC"/>
    <property type="match status" value="1"/>
</dbReference>
<keyword evidence="2" id="KW-0732">Signal</keyword>
<reference evidence="4" key="1">
    <citation type="journal article" date="2019" name="Int. J. Syst. Evol. Microbiol.">
        <title>The Global Catalogue of Microorganisms (GCM) 10K type strain sequencing project: providing services to taxonomists for standard genome sequencing and annotation.</title>
        <authorList>
            <consortium name="The Broad Institute Genomics Platform"/>
            <consortium name="The Broad Institute Genome Sequencing Center for Infectious Disease"/>
            <person name="Wu L."/>
            <person name="Ma J."/>
        </authorList>
    </citation>
    <scope>NUCLEOTIDE SEQUENCE [LARGE SCALE GENOMIC DNA]</scope>
    <source>
        <strain evidence="4">JCM 14330</strain>
    </source>
</reference>
<dbReference type="Proteomes" id="UP001501706">
    <property type="component" value="Unassembled WGS sequence"/>
</dbReference>
<dbReference type="PANTHER" id="PTHR42928:SF5">
    <property type="entry name" value="BLR1237 PROTEIN"/>
    <property type="match status" value="1"/>
</dbReference>
<dbReference type="Gene3D" id="3.40.190.150">
    <property type="entry name" value="Bordetella uptake gene, domain 1"/>
    <property type="match status" value="1"/>
</dbReference>
<sequence length="331" mass="34541">MLAKLIPSVRLAASTAAAALLLLAAGPARAQQAPWPQKLVRIQVAFAPGASTDNVTRKLAAIMSKSLGQAVAVENRQGAMGAIAMSYVARESPDGYTLAANDSSSVIVPNTTSKVPYNLQRDFTPIAAVMFSPLGIAVKGDSPFKTLQDFIRAAKAHPGRLTYGTGGAGSSTHLAMAELANEAGIELTHIPYKGAGEALLALMGGQIDAQFASPSTVMGHIETGKLRMLAISGDAPPAALPGVPTFAKAGLPNYSFFNWIGYWAPKGTPTPVVDRLQREIVAALATDEMKAYAQAIGATPRVESGEAFAQLIEHENARIAGLVAKLNIEKQ</sequence>
<dbReference type="PANTHER" id="PTHR42928">
    <property type="entry name" value="TRICARBOXYLATE-BINDING PROTEIN"/>
    <property type="match status" value="1"/>
</dbReference>
<comment type="similarity">
    <text evidence="1">Belongs to the UPF0065 (bug) family.</text>
</comment>
<gene>
    <name evidence="3" type="ORF">GCM10009097_34700</name>
</gene>
<dbReference type="RefSeq" id="WP_338617979.1">
    <property type="nucleotide sequence ID" value="NZ_BAAAEN010000013.1"/>
</dbReference>
<evidence type="ECO:0000313" key="4">
    <source>
        <dbReference type="Proteomes" id="UP001501706"/>
    </source>
</evidence>
<organism evidence="3 4">
    <name type="scientific">Pigmentiphaga daeguensis</name>
    <dbReference type="NCBI Taxonomy" id="414049"/>
    <lineage>
        <taxon>Bacteria</taxon>
        <taxon>Pseudomonadati</taxon>
        <taxon>Pseudomonadota</taxon>
        <taxon>Betaproteobacteria</taxon>
        <taxon>Burkholderiales</taxon>
        <taxon>Alcaligenaceae</taxon>
        <taxon>Pigmentiphaga</taxon>
    </lineage>
</organism>
<comment type="caution">
    <text evidence="3">The sequence shown here is derived from an EMBL/GenBank/DDBJ whole genome shotgun (WGS) entry which is preliminary data.</text>
</comment>
<accession>A0ABP3M6G8</accession>
<dbReference type="Gene3D" id="3.40.190.10">
    <property type="entry name" value="Periplasmic binding protein-like II"/>
    <property type="match status" value="1"/>
</dbReference>
<feature type="chain" id="PRO_5045634394" evidence="2">
    <location>
        <begin position="31"/>
        <end position="331"/>
    </location>
</feature>
<protein>
    <submittedName>
        <fullName evidence="3">Tripartite tricarboxylate transporter substrate binding protein</fullName>
    </submittedName>
</protein>
<dbReference type="PIRSF" id="PIRSF017082">
    <property type="entry name" value="YflP"/>
    <property type="match status" value="1"/>
</dbReference>
<feature type="signal peptide" evidence="2">
    <location>
        <begin position="1"/>
        <end position="30"/>
    </location>
</feature>
<dbReference type="CDD" id="cd07012">
    <property type="entry name" value="PBP2_Bug_TTT"/>
    <property type="match status" value="1"/>
</dbReference>
<dbReference type="SUPFAM" id="SSF53850">
    <property type="entry name" value="Periplasmic binding protein-like II"/>
    <property type="match status" value="1"/>
</dbReference>
<proteinExistence type="inferred from homology"/>
<evidence type="ECO:0000256" key="2">
    <source>
        <dbReference type="SAM" id="SignalP"/>
    </source>
</evidence>
<dbReference type="EMBL" id="BAAAEN010000013">
    <property type="protein sequence ID" value="GAA0514292.1"/>
    <property type="molecule type" value="Genomic_DNA"/>
</dbReference>
<dbReference type="InterPro" id="IPR042100">
    <property type="entry name" value="Bug_dom1"/>
</dbReference>
<dbReference type="InterPro" id="IPR005064">
    <property type="entry name" value="BUG"/>
</dbReference>
<evidence type="ECO:0000313" key="3">
    <source>
        <dbReference type="EMBL" id="GAA0514292.1"/>
    </source>
</evidence>